<keyword evidence="2" id="KW-0732">Signal</keyword>
<dbReference type="Proteomes" id="UP000050794">
    <property type="component" value="Unassembled WGS sequence"/>
</dbReference>
<dbReference type="EMBL" id="UYWY01002408">
    <property type="protein sequence ID" value="VDM28039.1"/>
    <property type="molecule type" value="Genomic_DNA"/>
</dbReference>
<reference evidence="5 6" key="2">
    <citation type="submission" date="2018-11" db="EMBL/GenBank/DDBJ databases">
        <authorList>
            <consortium name="Pathogen Informatics"/>
        </authorList>
    </citation>
    <scope>NUCLEOTIDE SEQUENCE [LARGE SCALE GENOMIC DNA]</scope>
</reference>
<evidence type="ECO:0000256" key="4">
    <source>
        <dbReference type="SAM" id="Phobius"/>
    </source>
</evidence>
<evidence type="ECO:0000313" key="6">
    <source>
        <dbReference type="Proteomes" id="UP000050794"/>
    </source>
</evidence>
<evidence type="ECO:0000256" key="3">
    <source>
        <dbReference type="ARBA" id="ARBA00022737"/>
    </source>
</evidence>
<dbReference type="PROSITE" id="PS51450">
    <property type="entry name" value="LRR"/>
    <property type="match status" value="1"/>
</dbReference>
<dbReference type="InterPro" id="IPR050541">
    <property type="entry name" value="LRR_TM_domain-containing"/>
</dbReference>
<keyword evidence="1" id="KW-0433">Leucine-rich repeat</keyword>
<evidence type="ECO:0000313" key="5">
    <source>
        <dbReference type="EMBL" id="VDM28039.1"/>
    </source>
</evidence>
<keyword evidence="4" id="KW-0812">Transmembrane</keyword>
<dbReference type="AlphaFoldDB" id="A0A183U1P4"/>
<dbReference type="PANTHER" id="PTHR24369:SF210">
    <property type="entry name" value="CHAOPTIN-RELATED"/>
    <property type="match status" value="1"/>
</dbReference>
<reference evidence="7" key="1">
    <citation type="submission" date="2016-06" db="UniProtKB">
        <authorList>
            <consortium name="WormBaseParasite"/>
        </authorList>
    </citation>
    <scope>IDENTIFICATION</scope>
</reference>
<evidence type="ECO:0000313" key="7">
    <source>
        <dbReference type="WBParaSite" id="TCNE_0000241401-mRNA-1"/>
    </source>
</evidence>
<proteinExistence type="predicted"/>
<evidence type="ECO:0000256" key="1">
    <source>
        <dbReference type="ARBA" id="ARBA00022614"/>
    </source>
</evidence>
<sequence length="343" mass="38604">MSEAAVDTIERGAFQRTPQIQAIVLNKNRLSLVRADFFQGLNELYAINLGGNRLEQVEPLSFANLPALSNLDISFNQLQTLPENTFLNSFIPLPNERRVMFVCGNPWLCDSALEWFREYLRENVDIDIDKPGCTAVCVRSINGCPPEGTPLRAVDFCPTSDQALPLTGSALSLVGWIILGKRHSAFNINRLYELILIIFKKTKQSAKFSAIIMTILLISICLMALVKYGMSHRHKKQKDHEALEDEQRIVSSSGKHLFPFVFKASVGWGRPSVKVTWRGCRPAWLIHEMLYLSIFATRNSMISASTYHAAPSVITRSYAPSGMIDIDLPPAHTLDDRPMNYLY</sequence>
<dbReference type="Pfam" id="PF13855">
    <property type="entry name" value="LRR_8"/>
    <property type="match status" value="1"/>
</dbReference>
<organism evidence="6 7">
    <name type="scientific">Toxocara canis</name>
    <name type="common">Canine roundworm</name>
    <dbReference type="NCBI Taxonomy" id="6265"/>
    <lineage>
        <taxon>Eukaryota</taxon>
        <taxon>Metazoa</taxon>
        <taxon>Ecdysozoa</taxon>
        <taxon>Nematoda</taxon>
        <taxon>Chromadorea</taxon>
        <taxon>Rhabditida</taxon>
        <taxon>Spirurina</taxon>
        <taxon>Ascaridomorpha</taxon>
        <taxon>Ascaridoidea</taxon>
        <taxon>Toxocaridae</taxon>
        <taxon>Toxocara</taxon>
    </lineage>
</organism>
<evidence type="ECO:0000256" key="2">
    <source>
        <dbReference type="ARBA" id="ARBA00022729"/>
    </source>
</evidence>
<keyword evidence="3" id="KW-0677">Repeat</keyword>
<accession>A0A183U1P4</accession>
<keyword evidence="4" id="KW-1133">Transmembrane helix</keyword>
<dbReference type="InterPro" id="IPR032675">
    <property type="entry name" value="LRR_dom_sf"/>
</dbReference>
<gene>
    <name evidence="5" type="ORF">TCNE_LOCUS2414</name>
</gene>
<keyword evidence="6" id="KW-1185">Reference proteome</keyword>
<dbReference type="GO" id="GO:0005886">
    <property type="term" value="C:plasma membrane"/>
    <property type="evidence" value="ECO:0007669"/>
    <property type="project" value="TreeGrafter"/>
</dbReference>
<feature type="transmembrane region" description="Helical" evidence="4">
    <location>
        <begin position="208"/>
        <end position="228"/>
    </location>
</feature>
<protein>
    <submittedName>
        <fullName evidence="7">LRRCT domain-containing protein</fullName>
    </submittedName>
</protein>
<dbReference type="InterPro" id="IPR003591">
    <property type="entry name" value="Leu-rich_rpt_typical-subtyp"/>
</dbReference>
<dbReference type="InterPro" id="IPR001611">
    <property type="entry name" value="Leu-rich_rpt"/>
</dbReference>
<dbReference type="SUPFAM" id="SSF52058">
    <property type="entry name" value="L domain-like"/>
    <property type="match status" value="1"/>
</dbReference>
<dbReference type="SMART" id="SM00369">
    <property type="entry name" value="LRR_TYP"/>
    <property type="match status" value="2"/>
</dbReference>
<dbReference type="PANTHER" id="PTHR24369">
    <property type="entry name" value="ANTIGEN BSP, PUTATIVE-RELATED"/>
    <property type="match status" value="1"/>
</dbReference>
<dbReference type="Gene3D" id="3.80.10.10">
    <property type="entry name" value="Ribonuclease Inhibitor"/>
    <property type="match status" value="1"/>
</dbReference>
<keyword evidence="4" id="KW-0472">Membrane</keyword>
<name>A0A183U1P4_TOXCA</name>
<dbReference type="WBParaSite" id="TCNE_0000241401-mRNA-1">
    <property type="protein sequence ID" value="TCNE_0000241401-mRNA-1"/>
    <property type="gene ID" value="TCNE_0000241401"/>
</dbReference>